<reference evidence="4" key="1">
    <citation type="submission" date="2016-12" db="EMBL/GenBank/DDBJ databases">
        <title>Comparative genomics of four Isosphaeraceae planctomycetes: a common pool of plasmids and glycoside hydrolase genes.</title>
        <authorList>
            <person name="Ivanova A."/>
        </authorList>
    </citation>
    <scope>NUCLEOTIDE SEQUENCE [LARGE SCALE GENOMIC DNA]</scope>
    <source>
        <strain evidence="4">PX4</strain>
    </source>
</reference>
<evidence type="ECO:0000313" key="4">
    <source>
        <dbReference type="Proteomes" id="UP000186309"/>
    </source>
</evidence>
<gene>
    <name evidence="3" type="ORF">BSF38_02171</name>
</gene>
<protein>
    <submittedName>
        <fullName evidence="3">Uncharacterized protein</fullName>
    </submittedName>
</protein>
<keyword evidence="2" id="KW-0812">Transmembrane</keyword>
<dbReference type="KEGG" id="pbor:BSF38_02171"/>
<feature type="compositionally biased region" description="Low complexity" evidence="1">
    <location>
        <begin position="129"/>
        <end position="143"/>
    </location>
</feature>
<dbReference type="EMBL" id="CP019082">
    <property type="protein sequence ID" value="APW60683.1"/>
    <property type="molecule type" value="Genomic_DNA"/>
</dbReference>
<evidence type="ECO:0000313" key="3">
    <source>
        <dbReference type="EMBL" id="APW60683.1"/>
    </source>
</evidence>
<keyword evidence="2" id="KW-0472">Membrane</keyword>
<keyword evidence="4" id="KW-1185">Reference proteome</keyword>
<evidence type="ECO:0000256" key="1">
    <source>
        <dbReference type="SAM" id="MobiDB-lite"/>
    </source>
</evidence>
<dbReference type="RefSeq" id="WP_076345490.1">
    <property type="nucleotide sequence ID" value="NZ_CP019082.1"/>
</dbReference>
<feature type="region of interest" description="Disordered" evidence="1">
    <location>
        <begin position="261"/>
        <end position="289"/>
    </location>
</feature>
<dbReference type="OrthoDB" id="271715at2"/>
<dbReference type="Proteomes" id="UP000186309">
    <property type="component" value="Chromosome"/>
</dbReference>
<organism evidence="3 4">
    <name type="scientific">Paludisphaera borealis</name>
    <dbReference type="NCBI Taxonomy" id="1387353"/>
    <lineage>
        <taxon>Bacteria</taxon>
        <taxon>Pseudomonadati</taxon>
        <taxon>Planctomycetota</taxon>
        <taxon>Planctomycetia</taxon>
        <taxon>Isosphaerales</taxon>
        <taxon>Isosphaeraceae</taxon>
        <taxon>Paludisphaera</taxon>
    </lineage>
</organism>
<feature type="region of interest" description="Disordered" evidence="1">
    <location>
        <begin position="118"/>
        <end position="152"/>
    </location>
</feature>
<dbReference type="AlphaFoldDB" id="A0A1U7CP76"/>
<feature type="transmembrane region" description="Helical" evidence="2">
    <location>
        <begin position="57"/>
        <end position="76"/>
    </location>
</feature>
<evidence type="ECO:0000256" key="2">
    <source>
        <dbReference type="SAM" id="Phobius"/>
    </source>
</evidence>
<keyword evidence="2" id="KW-1133">Transmembrane helix</keyword>
<accession>A0A1U7CP76</accession>
<proteinExistence type="predicted"/>
<dbReference type="STRING" id="1387353.BSF38_02171"/>
<sequence length="289" mass="30920">MATSSRYTSVRGGGRALVRLAPVVQLGVASLGLAYFLEQAQGLLSDTQFTWAERRMLGLIALSTIVGFALGGWVLGRLLKVVAELLDVLADGAEASWRTVDLLEMHVIPTLGRIAARLDSPDAPQPPGAAVARSLAPSPSPSRSRSRSPADELADELEAAREAGDVGRALDLRDALTEYLRGEPLHALDQELALWVAKRVERRVREQSADWEVAGWVARALDSLGDMPETESLRAALPVIRRRAGLCTVCGQAVAGGQPVCGRCRDDGTKPKPSPPSPAPRRSSSKERP</sequence>
<feature type="transmembrane region" description="Helical" evidence="2">
    <location>
        <begin position="16"/>
        <end position="37"/>
    </location>
</feature>
<name>A0A1U7CP76_9BACT</name>